<dbReference type="EMBL" id="HACA01031906">
    <property type="protein sequence ID" value="CDW49267.1"/>
    <property type="molecule type" value="Transcribed_RNA"/>
</dbReference>
<feature type="region of interest" description="Disordered" evidence="1">
    <location>
        <begin position="1"/>
        <end position="22"/>
    </location>
</feature>
<sequence>MLQEFNVPNVEQLEPTQQETMRIRDSNHDDTLLLLSDTEPENIGIPLSKSVCPQIIEDINSIELFIDFTFENIEMQDSLKNFLQQWASKAHIKYSALNYLLVISYFYY</sequence>
<name>A0A0K2VGE0_LEPSM</name>
<evidence type="ECO:0000313" key="2">
    <source>
        <dbReference type="EMBL" id="CDW49267.1"/>
    </source>
</evidence>
<reference evidence="2" key="1">
    <citation type="submission" date="2014-05" db="EMBL/GenBank/DDBJ databases">
        <authorList>
            <person name="Chronopoulou M."/>
        </authorList>
    </citation>
    <scope>NUCLEOTIDE SEQUENCE</scope>
    <source>
        <tissue evidence="2">Whole organism</tissue>
    </source>
</reference>
<accession>A0A0K2VGE0</accession>
<protein>
    <submittedName>
        <fullName evidence="2">Uncharacterized protein</fullName>
    </submittedName>
</protein>
<proteinExistence type="predicted"/>
<dbReference type="AlphaFoldDB" id="A0A0K2VGE0"/>
<evidence type="ECO:0000256" key="1">
    <source>
        <dbReference type="SAM" id="MobiDB-lite"/>
    </source>
</evidence>
<organism evidence="2">
    <name type="scientific">Lepeophtheirus salmonis</name>
    <name type="common">Salmon louse</name>
    <name type="synonym">Caligus salmonis</name>
    <dbReference type="NCBI Taxonomy" id="72036"/>
    <lineage>
        <taxon>Eukaryota</taxon>
        <taxon>Metazoa</taxon>
        <taxon>Ecdysozoa</taxon>
        <taxon>Arthropoda</taxon>
        <taxon>Crustacea</taxon>
        <taxon>Multicrustacea</taxon>
        <taxon>Hexanauplia</taxon>
        <taxon>Copepoda</taxon>
        <taxon>Siphonostomatoida</taxon>
        <taxon>Caligidae</taxon>
        <taxon>Lepeophtheirus</taxon>
    </lineage>
</organism>